<protein>
    <submittedName>
        <fullName evidence="1">Uncharacterized protein</fullName>
    </submittedName>
</protein>
<keyword evidence="2" id="KW-1185">Reference proteome</keyword>
<gene>
    <name evidence="1" type="ORF">AAG570_009635</name>
</gene>
<sequence length="373" mass="41154">MASKRRNMFHENKKQETTEIGKPRVFRFRVYGFYKVVQTRFTSFQTNLESHSNPLINALFSHTHPLDPPPRLKRRLLRDMLRVKIGGGGCLGPSDIPRGGQCLSVPRKGTRSAPDLLRACPIPSHHINSASTSNKDAGPESLFGKVEEIPKTALDSGPHLKLKHPQRIGRTEKADRNDAGILVAGILFNSLLAHFQSEMELEKLVTATWPVPDQPPRLYRVWLFVWLAYLRLRVQVGGSVPQVIPQVAALILKFRVTCPSGPRRDLFSTGDVLEARHPQATLTVFNLSPTVEIGNEKNVSGHNHYDISKALRSIGVPASLCSVWAGAVGQIAAARVCSIDPIASSSSLYLLLFSLQLPHNSSMSNSARLPPIP</sequence>
<proteinExistence type="predicted"/>
<dbReference type="EMBL" id="JBFDAA010000004">
    <property type="protein sequence ID" value="KAL1137940.1"/>
    <property type="molecule type" value="Genomic_DNA"/>
</dbReference>
<accession>A0ABD0YPM3</accession>
<dbReference type="AlphaFoldDB" id="A0ABD0YPM3"/>
<name>A0ABD0YPM3_9HEMI</name>
<organism evidence="1 2">
    <name type="scientific">Ranatra chinensis</name>
    <dbReference type="NCBI Taxonomy" id="642074"/>
    <lineage>
        <taxon>Eukaryota</taxon>
        <taxon>Metazoa</taxon>
        <taxon>Ecdysozoa</taxon>
        <taxon>Arthropoda</taxon>
        <taxon>Hexapoda</taxon>
        <taxon>Insecta</taxon>
        <taxon>Pterygota</taxon>
        <taxon>Neoptera</taxon>
        <taxon>Paraneoptera</taxon>
        <taxon>Hemiptera</taxon>
        <taxon>Heteroptera</taxon>
        <taxon>Panheteroptera</taxon>
        <taxon>Nepomorpha</taxon>
        <taxon>Nepidae</taxon>
        <taxon>Ranatrinae</taxon>
        <taxon>Ranatra</taxon>
    </lineage>
</organism>
<evidence type="ECO:0000313" key="1">
    <source>
        <dbReference type="EMBL" id="KAL1137940.1"/>
    </source>
</evidence>
<comment type="caution">
    <text evidence="1">The sequence shown here is derived from an EMBL/GenBank/DDBJ whole genome shotgun (WGS) entry which is preliminary data.</text>
</comment>
<reference evidence="1 2" key="1">
    <citation type="submission" date="2024-07" db="EMBL/GenBank/DDBJ databases">
        <title>Chromosome-level genome assembly of the water stick insect Ranatra chinensis (Heteroptera: Nepidae).</title>
        <authorList>
            <person name="Liu X."/>
        </authorList>
    </citation>
    <scope>NUCLEOTIDE SEQUENCE [LARGE SCALE GENOMIC DNA]</scope>
    <source>
        <strain evidence="1">Cailab_2021Rc</strain>
        <tissue evidence="1">Muscle</tissue>
    </source>
</reference>
<dbReference type="Proteomes" id="UP001558652">
    <property type="component" value="Unassembled WGS sequence"/>
</dbReference>
<evidence type="ECO:0000313" key="2">
    <source>
        <dbReference type="Proteomes" id="UP001558652"/>
    </source>
</evidence>